<keyword evidence="7" id="KW-1185">Reference proteome</keyword>
<evidence type="ECO:0000256" key="5">
    <source>
        <dbReference type="SAM" id="Coils"/>
    </source>
</evidence>
<evidence type="ECO:0000256" key="3">
    <source>
        <dbReference type="ARBA" id="ARBA00023054"/>
    </source>
</evidence>
<feature type="non-terminal residue" evidence="6">
    <location>
        <position position="80"/>
    </location>
</feature>
<proteinExistence type="inferred from homology"/>
<dbReference type="PANTHER" id="PTHR19960:SF12">
    <property type="entry name" value="TEKTIN-4"/>
    <property type="match status" value="1"/>
</dbReference>
<evidence type="ECO:0000256" key="2">
    <source>
        <dbReference type="ARBA" id="ARBA00022490"/>
    </source>
</evidence>
<protein>
    <recommendedName>
        <fullName evidence="4">Tektin</fullName>
    </recommendedName>
</protein>
<dbReference type="GO" id="GO:0060271">
    <property type="term" value="P:cilium assembly"/>
    <property type="evidence" value="ECO:0007669"/>
    <property type="project" value="UniProtKB-UniRule"/>
</dbReference>
<dbReference type="OrthoDB" id="5788000at2759"/>
<evidence type="ECO:0000256" key="1">
    <source>
        <dbReference type="ARBA" id="ARBA00007209"/>
    </source>
</evidence>
<feature type="non-terminal residue" evidence="6">
    <location>
        <position position="1"/>
    </location>
</feature>
<keyword evidence="4" id="KW-0966">Cell projection</keyword>
<keyword evidence="3 5" id="KW-0175">Coiled coil</keyword>
<evidence type="ECO:0000256" key="4">
    <source>
        <dbReference type="RuleBase" id="RU367040"/>
    </source>
</evidence>
<name>A0A851D5P5_TODME</name>
<evidence type="ECO:0000313" key="7">
    <source>
        <dbReference type="Proteomes" id="UP000660247"/>
    </source>
</evidence>
<comment type="subcellular location">
    <subcellularLocation>
        <location evidence="4">Cytoplasm</location>
        <location evidence="4">Cytoskeleton</location>
        <location evidence="4">Cilium axoneme</location>
    </subcellularLocation>
</comment>
<reference evidence="6" key="1">
    <citation type="submission" date="2019-10" db="EMBL/GenBank/DDBJ databases">
        <title>Bird 10,000 Genomes (B10K) Project - Family phase.</title>
        <authorList>
            <person name="Zhang G."/>
        </authorList>
    </citation>
    <scope>NUCLEOTIDE SEQUENCE</scope>
    <source>
        <strain evidence="6">B10K-DU-002-69</strain>
        <tissue evidence="6">Muscle</tissue>
    </source>
</reference>
<dbReference type="GO" id="GO:0036126">
    <property type="term" value="C:sperm flagellum"/>
    <property type="evidence" value="ECO:0007669"/>
    <property type="project" value="TreeGrafter"/>
</dbReference>
<dbReference type="Pfam" id="PF03148">
    <property type="entry name" value="Tektin"/>
    <property type="match status" value="1"/>
</dbReference>
<keyword evidence="2" id="KW-0963">Cytoplasm</keyword>
<accession>A0A851D5P5</accession>
<dbReference type="PANTHER" id="PTHR19960">
    <property type="entry name" value="TEKTIN"/>
    <property type="match status" value="1"/>
</dbReference>
<keyword evidence="4" id="KW-0282">Flagellum</keyword>
<organism evidence="6 7">
    <name type="scientific">Todus mexicanus</name>
    <name type="common">Puerto Rican tody</name>
    <dbReference type="NCBI Taxonomy" id="135184"/>
    <lineage>
        <taxon>Eukaryota</taxon>
        <taxon>Metazoa</taxon>
        <taxon>Chordata</taxon>
        <taxon>Craniata</taxon>
        <taxon>Vertebrata</taxon>
        <taxon>Euteleostomi</taxon>
        <taxon>Archelosauria</taxon>
        <taxon>Archosauria</taxon>
        <taxon>Dinosauria</taxon>
        <taxon>Saurischia</taxon>
        <taxon>Theropoda</taxon>
        <taxon>Coelurosauria</taxon>
        <taxon>Aves</taxon>
        <taxon>Neognathae</taxon>
        <taxon>Neoaves</taxon>
        <taxon>Telluraves</taxon>
        <taxon>Coraciimorphae</taxon>
        <taxon>Coraciiformes</taxon>
        <taxon>Todidae</taxon>
        <taxon>Todus</taxon>
    </lineage>
</organism>
<dbReference type="GO" id="GO:0005930">
    <property type="term" value="C:axoneme"/>
    <property type="evidence" value="ECO:0007669"/>
    <property type="project" value="UniProtKB-SubCell"/>
</dbReference>
<dbReference type="InterPro" id="IPR048256">
    <property type="entry name" value="Tektin-like"/>
</dbReference>
<dbReference type="InterPro" id="IPR000435">
    <property type="entry name" value="Tektins"/>
</dbReference>
<evidence type="ECO:0000313" key="6">
    <source>
        <dbReference type="EMBL" id="NWI64595.1"/>
    </source>
</evidence>
<comment type="similarity">
    <text evidence="1 4">Belongs to the tektin family.</text>
</comment>
<dbReference type="AlphaFoldDB" id="A0A851D5P5"/>
<dbReference type="GO" id="GO:0060294">
    <property type="term" value="P:cilium movement involved in cell motility"/>
    <property type="evidence" value="ECO:0007669"/>
    <property type="project" value="UniProtKB-UniRule"/>
</dbReference>
<dbReference type="EMBL" id="WEIS01028402">
    <property type="protein sequence ID" value="NWI64595.1"/>
    <property type="molecule type" value="Genomic_DNA"/>
</dbReference>
<sequence>QLLNVNLFRLMSEVEELTESIEALKRKLLESEQSLTNLEDTRMSLEKEIAVKTNSIFIDRQKCLTHRMHYPTALKLAGYQ</sequence>
<feature type="coiled-coil region" evidence="5">
    <location>
        <begin position="7"/>
        <end position="55"/>
    </location>
</feature>
<dbReference type="PRINTS" id="PR00511">
    <property type="entry name" value="TEKTIN"/>
</dbReference>
<gene>
    <name evidence="6" type="primary">Tekt4_0</name>
    <name evidence="6" type="ORF">TODMEX_R09977</name>
</gene>
<dbReference type="GO" id="GO:0005634">
    <property type="term" value="C:nucleus"/>
    <property type="evidence" value="ECO:0007669"/>
    <property type="project" value="TreeGrafter"/>
</dbReference>
<dbReference type="Proteomes" id="UP000660247">
    <property type="component" value="Unassembled WGS sequence"/>
</dbReference>
<dbReference type="GO" id="GO:0015630">
    <property type="term" value="C:microtubule cytoskeleton"/>
    <property type="evidence" value="ECO:0007669"/>
    <property type="project" value="UniProtKB-UniRule"/>
</dbReference>
<comment type="caution">
    <text evidence="6">The sequence shown here is derived from an EMBL/GenBank/DDBJ whole genome shotgun (WGS) entry which is preliminary data.</text>
</comment>
<keyword evidence="4" id="KW-0969">Cilium</keyword>